<keyword evidence="9" id="KW-0732">Signal</keyword>
<evidence type="ECO:0000259" key="12">
    <source>
        <dbReference type="Pfam" id="PF21082"/>
    </source>
</evidence>
<dbReference type="SUPFAM" id="SSF82861">
    <property type="entry name" value="Mechanosensitive channel protein MscS (YggB), transmembrane region"/>
    <property type="match status" value="1"/>
</dbReference>
<feature type="transmembrane region" description="Helical" evidence="8">
    <location>
        <begin position="276"/>
        <end position="294"/>
    </location>
</feature>
<dbReference type="Pfam" id="PF21082">
    <property type="entry name" value="MS_channel_3rd"/>
    <property type="match status" value="1"/>
</dbReference>
<dbReference type="OrthoDB" id="9799209at2"/>
<feature type="transmembrane region" description="Helical" evidence="8">
    <location>
        <begin position="345"/>
        <end position="363"/>
    </location>
</feature>
<evidence type="ECO:0000259" key="11">
    <source>
        <dbReference type="Pfam" id="PF12607"/>
    </source>
</evidence>
<dbReference type="InterPro" id="IPR011014">
    <property type="entry name" value="MscS_channel_TM-2"/>
</dbReference>
<name>A0A369TMG4_9RHOB</name>
<feature type="region of interest" description="Disordered" evidence="7">
    <location>
        <begin position="768"/>
        <end position="811"/>
    </location>
</feature>
<feature type="transmembrane region" description="Helical" evidence="8">
    <location>
        <begin position="421"/>
        <end position="439"/>
    </location>
</feature>
<dbReference type="PROSITE" id="PS01246">
    <property type="entry name" value="UPF0003"/>
    <property type="match status" value="1"/>
</dbReference>
<dbReference type="GO" id="GO:0005886">
    <property type="term" value="C:plasma membrane"/>
    <property type="evidence" value="ECO:0007669"/>
    <property type="project" value="UniProtKB-SubCell"/>
</dbReference>
<feature type="transmembrane region" description="Helical" evidence="8">
    <location>
        <begin position="579"/>
        <end position="608"/>
    </location>
</feature>
<dbReference type="InterPro" id="IPR022249">
    <property type="entry name" value="DUF3772"/>
</dbReference>
<gene>
    <name evidence="13" type="ORF">DU478_08540</name>
</gene>
<dbReference type="Pfam" id="PF12607">
    <property type="entry name" value="DUF3772"/>
    <property type="match status" value="1"/>
</dbReference>
<evidence type="ECO:0000256" key="6">
    <source>
        <dbReference type="ARBA" id="ARBA00023136"/>
    </source>
</evidence>
<evidence type="ECO:0000259" key="10">
    <source>
        <dbReference type="Pfam" id="PF00924"/>
    </source>
</evidence>
<evidence type="ECO:0000256" key="8">
    <source>
        <dbReference type="SAM" id="Phobius"/>
    </source>
</evidence>
<dbReference type="SUPFAM" id="SSF50182">
    <property type="entry name" value="Sm-like ribonucleoproteins"/>
    <property type="match status" value="1"/>
</dbReference>
<dbReference type="GO" id="GO:0008381">
    <property type="term" value="F:mechanosensitive monoatomic ion channel activity"/>
    <property type="evidence" value="ECO:0007669"/>
    <property type="project" value="UniProtKB-ARBA"/>
</dbReference>
<dbReference type="InterPro" id="IPR049278">
    <property type="entry name" value="MS_channel_C"/>
</dbReference>
<dbReference type="PANTHER" id="PTHR30347">
    <property type="entry name" value="POTASSIUM CHANNEL RELATED"/>
    <property type="match status" value="1"/>
</dbReference>
<protein>
    <submittedName>
        <fullName evidence="13">Mechanosensitive ion channel family protein</fullName>
    </submittedName>
</protein>
<keyword evidence="5 8" id="KW-1133">Transmembrane helix</keyword>
<dbReference type="AlphaFoldDB" id="A0A369TMG4"/>
<evidence type="ECO:0000256" key="9">
    <source>
        <dbReference type="SAM" id="SignalP"/>
    </source>
</evidence>
<feature type="transmembrane region" description="Helical" evidence="8">
    <location>
        <begin position="235"/>
        <end position="256"/>
    </location>
</feature>
<dbReference type="InterPro" id="IPR023408">
    <property type="entry name" value="MscS_beta-dom_sf"/>
</dbReference>
<feature type="transmembrane region" description="Helical" evidence="8">
    <location>
        <begin position="395"/>
        <end position="415"/>
    </location>
</feature>
<keyword evidence="4 8" id="KW-0812">Transmembrane</keyword>
<feature type="domain" description="Mechanosensitive ion channel MscS" evidence="10">
    <location>
        <begin position="595"/>
        <end position="662"/>
    </location>
</feature>
<evidence type="ECO:0000256" key="5">
    <source>
        <dbReference type="ARBA" id="ARBA00022989"/>
    </source>
</evidence>
<evidence type="ECO:0000256" key="1">
    <source>
        <dbReference type="ARBA" id="ARBA00004651"/>
    </source>
</evidence>
<proteinExistence type="inferred from homology"/>
<dbReference type="Gene3D" id="2.30.30.60">
    <property type="match status" value="1"/>
</dbReference>
<dbReference type="Gene3D" id="1.10.287.1260">
    <property type="match status" value="1"/>
</dbReference>
<dbReference type="Pfam" id="PF00924">
    <property type="entry name" value="MS_channel_2nd"/>
    <property type="match status" value="1"/>
</dbReference>
<feature type="compositionally biased region" description="Low complexity" evidence="7">
    <location>
        <begin position="800"/>
        <end position="811"/>
    </location>
</feature>
<dbReference type="InterPro" id="IPR010920">
    <property type="entry name" value="LSM_dom_sf"/>
</dbReference>
<dbReference type="InterPro" id="IPR006686">
    <property type="entry name" value="MscS_channel_CS"/>
</dbReference>
<accession>A0A369TMG4</accession>
<feature type="transmembrane region" description="Helical" evidence="8">
    <location>
        <begin position="197"/>
        <end position="214"/>
    </location>
</feature>
<feature type="transmembrane region" description="Helical" evidence="8">
    <location>
        <begin position="550"/>
        <end position="573"/>
    </location>
</feature>
<keyword evidence="6 8" id="KW-0472">Membrane</keyword>
<feature type="transmembrane region" description="Helical" evidence="8">
    <location>
        <begin position="512"/>
        <end position="529"/>
    </location>
</feature>
<keyword evidence="3" id="KW-1003">Cell membrane</keyword>
<dbReference type="Proteomes" id="UP000253977">
    <property type="component" value="Unassembled WGS sequence"/>
</dbReference>
<keyword evidence="14" id="KW-1185">Reference proteome</keyword>
<feature type="chain" id="PRO_5016942851" evidence="9">
    <location>
        <begin position="23"/>
        <end position="811"/>
    </location>
</feature>
<dbReference type="InterPro" id="IPR052702">
    <property type="entry name" value="MscS-like_channel"/>
</dbReference>
<evidence type="ECO:0000256" key="2">
    <source>
        <dbReference type="ARBA" id="ARBA00008017"/>
    </source>
</evidence>
<comment type="subcellular location">
    <subcellularLocation>
        <location evidence="1">Cell membrane</location>
        <topology evidence="1">Multi-pass membrane protein</topology>
    </subcellularLocation>
</comment>
<comment type="similarity">
    <text evidence="2">Belongs to the MscS (TC 1.A.23) family.</text>
</comment>
<dbReference type="InterPro" id="IPR011066">
    <property type="entry name" value="MscS_channel_C_sf"/>
</dbReference>
<dbReference type="InterPro" id="IPR006685">
    <property type="entry name" value="MscS_channel_2nd"/>
</dbReference>
<reference evidence="13 14" key="1">
    <citation type="submission" date="2018-07" db="EMBL/GenBank/DDBJ databases">
        <title>Thalassococcus profundi sp. nov., a marine bacterium isolated from deep seawater of Okinawa Trough.</title>
        <authorList>
            <person name="Yu M."/>
        </authorList>
    </citation>
    <scope>NUCLEOTIDE SEQUENCE [LARGE SCALE GENOMIC DNA]</scope>
    <source>
        <strain evidence="13 14">WRAS1</strain>
    </source>
</reference>
<feature type="domain" description="Mechanosensitive ion channel MscS C-terminal" evidence="12">
    <location>
        <begin position="670"/>
        <end position="752"/>
    </location>
</feature>
<dbReference type="RefSeq" id="WP_114510539.1">
    <property type="nucleotide sequence ID" value="NZ_QPMK01000005.1"/>
</dbReference>
<feature type="transmembrane region" description="Helical" evidence="8">
    <location>
        <begin position="460"/>
        <end position="484"/>
    </location>
</feature>
<feature type="domain" description="DUF3772" evidence="11">
    <location>
        <begin position="122"/>
        <end position="182"/>
    </location>
</feature>
<feature type="signal peptide" evidence="9">
    <location>
        <begin position="1"/>
        <end position="22"/>
    </location>
</feature>
<evidence type="ECO:0000256" key="7">
    <source>
        <dbReference type="SAM" id="MobiDB-lite"/>
    </source>
</evidence>
<organism evidence="13 14">
    <name type="scientific">Thalassococcus profundi</name>
    <dbReference type="NCBI Taxonomy" id="2282382"/>
    <lineage>
        <taxon>Bacteria</taxon>
        <taxon>Pseudomonadati</taxon>
        <taxon>Pseudomonadota</taxon>
        <taxon>Alphaproteobacteria</taxon>
        <taxon>Rhodobacterales</taxon>
        <taxon>Roseobacteraceae</taxon>
        <taxon>Thalassococcus</taxon>
    </lineage>
</organism>
<evidence type="ECO:0000256" key="3">
    <source>
        <dbReference type="ARBA" id="ARBA00022475"/>
    </source>
</evidence>
<dbReference type="Gene3D" id="3.30.70.100">
    <property type="match status" value="1"/>
</dbReference>
<evidence type="ECO:0000256" key="4">
    <source>
        <dbReference type="ARBA" id="ARBA00022692"/>
    </source>
</evidence>
<dbReference type="PANTHER" id="PTHR30347:SF1">
    <property type="entry name" value="MECHANOSENSITIVE CHANNEL MSCK"/>
    <property type="match status" value="1"/>
</dbReference>
<evidence type="ECO:0000313" key="14">
    <source>
        <dbReference type="Proteomes" id="UP000253977"/>
    </source>
</evidence>
<sequence>MRAVLHALAITLFCLLAGWAQAQETRGPNYNIWGNIAERAEAAISDEETPDRRLEELRSELAAFREQFLNAQQTNADRISTLQSQLDALGAPPENGEEAAEITNRRQELNDQLATLRAPVLAAEEAYTRANGLIGEIDNTIRTRQADELFDLGPSPVNPVHWPGAISDITASAGALWIEFADNWTDPDRRAEFRDNLPVVIGLTLLSVLLLARGRGWVERAVNALRKRTRPGTGVWSFLVSILEILVPLLGVYLLVSALSATGLAGERGELILSRLPVWVGILLYIRWLAEQVFRRGDEMKRPVLLDIPRRTEARFYANLLSIMLVLRGVRKTISELDDHVRETVAVLDFPILVICAIALFRLGQILRSAQLAENEASANAGLDGPKFRLALARYLGLLAMAAGVLGPVLAGIGYNRAGEFLVYPAVSTMAIFALLVVLQRFANDLYELFTGRDAATGDSLVPVLSGFVLSLAALPLLALTWGARVADLTELWARFREGFVIGETRISPTDFLTFAVVFAIGYALTRLLQGGLRTSVLPKTKIDVGGQNAIVAGLGYIGVFLAALIAITSAGLDLSSLALVAGALSLGVGFGLQTIVQNFVSGIILLVERPISEGDWIEVGPHMGTVKDISVRSTRIETFDKTDVIVPNADLISGTVTNYTRGNTLGRVIVSVGVAYGTDTRKVEQILTSVARVHPKVMMNPEPFIYFKGFGADALEFEIRAILSDVLEILVVQNEMHHEIARRFAEEGIEIPFAQRDVWLRNPEALRAGDDPAASRPVVAETTDDTPPAEGDARTAGMSDSPADAPDADR</sequence>
<comment type="caution">
    <text evidence="13">The sequence shown here is derived from an EMBL/GenBank/DDBJ whole genome shotgun (WGS) entry which is preliminary data.</text>
</comment>
<dbReference type="SUPFAM" id="SSF82689">
    <property type="entry name" value="Mechanosensitive channel protein MscS (YggB), C-terminal domain"/>
    <property type="match status" value="1"/>
</dbReference>
<evidence type="ECO:0000313" key="13">
    <source>
        <dbReference type="EMBL" id="RDD66489.1"/>
    </source>
</evidence>
<dbReference type="EMBL" id="QPMK01000005">
    <property type="protein sequence ID" value="RDD66489.1"/>
    <property type="molecule type" value="Genomic_DNA"/>
</dbReference>